<comment type="caution">
    <text evidence="11">The sequence shown here is derived from an EMBL/GenBank/DDBJ whole genome shotgun (WGS) entry which is preliminary data.</text>
</comment>
<protein>
    <recommendedName>
        <fullName evidence="5">guanosine-diphosphatase</fullName>
        <ecNumber evidence="5">3.6.1.42</ecNumber>
    </recommendedName>
</protein>
<evidence type="ECO:0000256" key="3">
    <source>
        <dbReference type="ARBA" id="ARBA00022801"/>
    </source>
</evidence>
<feature type="binding site" evidence="7">
    <location>
        <begin position="273"/>
        <end position="277"/>
    </location>
    <ligand>
        <name>ATP</name>
        <dbReference type="ChEBI" id="CHEBI:30616"/>
    </ligand>
</feature>
<dbReference type="GO" id="GO:0006487">
    <property type="term" value="P:protein N-linked glycosylation"/>
    <property type="evidence" value="ECO:0007669"/>
    <property type="project" value="TreeGrafter"/>
</dbReference>
<feature type="compositionally biased region" description="Basic and acidic residues" evidence="9">
    <location>
        <begin position="75"/>
        <end position="84"/>
    </location>
</feature>
<keyword evidence="10" id="KW-0472">Membrane</keyword>
<dbReference type="CDD" id="cd24040">
    <property type="entry name" value="ASKHA_NBD_GDA1"/>
    <property type="match status" value="1"/>
</dbReference>
<dbReference type="GO" id="GO:0017111">
    <property type="term" value="F:ribonucleoside triphosphate phosphatase activity"/>
    <property type="evidence" value="ECO:0007669"/>
    <property type="project" value="TreeGrafter"/>
</dbReference>
<dbReference type="Gene3D" id="3.30.420.150">
    <property type="entry name" value="Exopolyphosphatase. Domain 2"/>
    <property type="match status" value="1"/>
</dbReference>
<dbReference type="Pfam" id="PF01150">
    <property type="entry name" value="GDA1_CD39"/>
    <property type="match status" value="1"/>
</dbReference>
<dbReference type="GO" id="GO:0004382">
    <property type="term" value="F:GDP phosphatase activity"/>
    <property type="evidence" value="ECO:0007669"/>
    <property type="project" value="UniProtKB-EC"/>
</dbReference>
<evidence type="ECO:0000313" key="12">
    <source>
        <dbReference type="Proteomes" id="UP000722485"/>
    </source>
</evidence>
<evidence type="ECO:0000256" key="2">
    <source>
        <dbReference type="ARBA" id="ARBA00009283"/>
    </source>
</evidence>
<dbReference type="PROSITE" id="PS01238">
    <property type="entry name" value="GDA1_CD39_NTPASE"/>
    <property type="match status" value="1"/>
</dbReference>
<feature type="region of interest" description="Disordered" evidence="9">
    <location>
        <begin position="1"/>
        <end position="24"/>
    </location>
</feature>
<keyword evidence="10" id="KW-1133">Transmembrane helix</keyword>
<proteinExistence type="inferred from homology"/>
<feature type="region of interest" description="Disordered" evidence="9">
    <location>
        <begin position="75"/>
        <end position="96"/>
    </location>
</feature>
<evidence type="ECO:0000256" key="7">
    <source>
        <dbReference type="PIRSR" id="PIRSR600407-2"/>
    </source>
</evidence>
<evidence type="ECO:0000256" key="5">
    <source>
        <dbReference type="ARBA" id="ARBA00038903"/>
    </source>
</evidence>
<comment type="subcellular location">
    <subcellularLocation>
        <location evidence="1">Golgi apparatus membrane</location>
        <topology evidence="1">Single-pass type II membrane protein</topology>
    </subcellularLocation>
</comment>
<dbReference type="GO" id="GO:0005524">
    <property type="term" value="F:ATP binding"/>
    <property type="evidence" value="ECO:0007669"/>
    <property type="project" value="UniProtKB-KW"/>
</dbReference>
<dbReference type="Gene3D" id="3.30.420.40">
    <property type="match status" value="1"/>
</dbReference>
<feature type="active site" description="Proton acceptor" evidence="6">
    <location>
        <position position="242"/>
    </location>
</feature>
<feature type="compositionally biased region" description="Basic and acidic residues" evidence="9">
    <location>
        <begin position="14"/>
        <end position="24"/>
    </location>
</feature>
<dbReference type="GO" id="GO:0000139">
    <property type="term" value="C:Golgi membrane"/>
    <property type="evidence" value="ECO:0007669"/>
    <property type="project" value="UniProtKB-SubCell"/>
</dbReference>
<evidence type="ECO:0000256" key="1">
    <source>
        <dbReference type="ARBA" id="ARBA00004323"/>
    </source>
</evidence>
<keyword evidence="12" id="KW-1185">Reference proteome</keyword>
<name>A0A9P5L7N8_9HYPO</name>
<evidence type="ECO:0000256" key="6">
    <source>
        <dbReference type="PIRSR" id="PIRSR600407-1"/>
    </source>
</evidence>
<feature type="transmembrane region" description="Helical" evidence="10">
    <location>
        <begin position="45"/>
        <end position="62"/>
    </location>
</feature>
<keyword evidence="7" id="KW-0547">Nucleotide-binding</keyword>
<evidence type="ECO:0000313" key="11">
    <source>
        <dbReference type="EMBL" id="KAF7548394.1"/>
    </source>
</evidence>
<sequence>MRRTSVSLPTKKPVAHDPHEKPDRYKFVPKKMKESWMTQAQRTRWIKTATIVLVLVTLFYFMSPRGVEIYKEVSHPAGDSKDGQSNDGQTPSDSSYGTAFCQKSYSKDKPIVQYVLMIDAGSTGSRIHVYKFHNCGPTPQLEGEEFKMTEKSVGGLSAFKNDPVAAAKSLDPLLQVAMDNVPEKLKGCTPVAVKATAGLRMIGTELADAILAEVRRHLEQDYPFPVVDSGKEGVAIMDGSMEGVYAWITTNYLLGKIGSPDSTGSAAVFDLGGGSTQIVFEPSFKPAADGGIPEKLAEGDHKYELDFGGRKFELYQHSHLGYGLMAARDTIHQTLIRETIQANGEDKAWMAKPVVHPCVAPGMAKAIEVKISDAESVTFNFTGPSEPAPAQCRNLAEKILAKEKECTLTPCSFNGVHQPSLAKTFLQDDVYIFSYFYDRTKPLGMPDSFTLREMHDLAQTVCMGKPAWDIFTTVPGAMEELLDRPEHCLDLNFMMALLHTGYDMPIEREVKVAKKINNNELGWCLGASLPLLEAGSGWQCKIREVS</sequence>
<feature type="compositionally biased region" description="Polar residues" evidence="9">
    <location>
        <begin position="85"/>
        <end position="96"/>
    </location>
</feature>
<evidence type="ECO:0000256" key="4">
    <source>
        <dbReference type="ARBA" id="ARBA00037742"/>
    </source>
</evidence>
<dbReference type="GO" id="GO:0009134">
    <property type="term" value="P:nucleoside diphosphate catabolic process"/>
    <property type="evidence" value="ECO:0007669"/>
    <property type="project" value="TreeGrafter"/>
</dbReference>
<comment type="function">
    <text evidence="4">After transfer of sugars to endogenous macromolecular acceptors, the enzyme converts nucleoside diphosphates to nucleoside monophosphates which in turn exit the Golgi lumen in a coupled antiporter reaction, allowing entry of additional nucleotide sugar from the cytosol.</text>
</comment>
<evidence type="ECO:0000256" key="8">
    <source>
        <dbReference type="RuleBase" id="RU003833"/>
    </source>
</evidence>
<dbReference type="PANTHER" id="PTHR11782:SF83">
    <property type="entry name" value="GUANOSINE-DIPHOSPHATASE"/>
    <property type="match status" value="1"/>
</dbReference>
<keyword evidence="3 8" id="KW-0378">Hydrolase</keyword>
<evidence type="ECO:0000256" key="9">
    <source>
        <dbReference type="SAM" id="MobiDB-lite"/>
    </source>
</evidence>
<evidence type="ECO:0000256" key="10">
    <source>
        <dbReference type="SAM" id="Phobius"/>
    </source>
</evidence>
<comment type="similarity">
    <text evidence="2 8">Belongs to the GDA1/CD39 NTPase family.</text>
</comment>
<organism evidence="11 12">
    <name type="scientific">Cylindrodendrum hubeiense</name>
    <dbReference type="NCBI Taxonomy" id="595255"/>
    <lineage>
        <taxon>Eukaryota</taxon>
        <taxon>Fungi</taxon>
        <taxon>Dikarya</taxon>
        <taxon>Ascomycota</taxon>
        <taxon>Pezizomycotina</taxon>
        <taxon>Sordariomycetes</taxon>
        <taxon>Hypocreomycetidae</taxon>
        <taxon>Hypocreales</taxon>
        <taxon>Nectriaceae</taxon>
        <taxon>Cylindrodendrum</taxon>
    </lineage>
</organism>
<dbReference type="AlphaFoldDB" id="A0A9P5L7N8"/>
<gene>
    <name evidence="11" type="ORF">G7Z17_g7068</name>
</gene>
<dbReference type="EC" id="3.6.1.42" evidence="5"/>
<dbReference type="OrthoDB" id="6372431at2759"/>
<dbReference type="PANTHER" id="PTHR11782">
    <property type="entry name" value="ADENOSINE/GUANOSINE DIPHOSPHATASE"/>
    <property type="match status" value="1"/>
</dbReference>
<dbReference type="InterPro" id="IPR000407">
    <property type="entry name" value="GDA1_CD39_NTPase"/>
</dbReference>
<dbReference type="EMBL" id="JAANBB010000149">
    <property type="protein sequence ID" value="KAF7548394.1"/>
    <property type="molecule type" value="Genomic_DNA"/>
</dbReference>
<accession>A0A9P5L7N8</accession>
<dbReference type="Proteomes" id="UP000722485">
    <property type="component" value="Unassembled WGS sequence"/>
</dbReference>
<keyword evidence="7" id="KW-0067">ATP-binding</keyword>
<keyword evidence="10" id="KW-0812">Transmembrane</keyword>
<dbReference type="GO" id="GO:0045134">
    <property type="term" value="F:UDP phosphatase activity"/>
    <property type="evidence" value="ECO:0007669"/>
    <property type="project" value="TreeGrafter"/>
</dbReference>
<reference evidence="11" key="1">
    <citation type="submission" date="2020-03" db="EMBL/GenBank/DDBJ databases">
        <title>Draft Genome Sequence of Cylindrodendrum hubeiense.</title>
        <authorList>
            <person name="Buettner E."/>
            <person name="Kellner H."/>
        </authorList>
    </citation>
    <scope>NUCLEOTIDE SEQUENCE</scope>
    <source>
        <strain evidence="11">IHI 201604</strain>
    </source>
</reference>